<dbReference type="GO" id="GO:0005930">
    <property type="term" value="C:axoneme"/>
    <property type="evidence" value="ECO:0007669"/>
    <property type="project" value="UniProtKB-SubCell"/>
</dbReference>
<dbReference type="PANTHER" id="PTHR19960:SF7">
    <property type="entry name" value="TEKTIN"/>
    <property type="match status" value="1"/>
</dbReference>
<keyword evidence="3" id="KW-0282">Flagellum</keyword>
<keyword evidence="3" id="KW-0966">Cell projection</keyword>
<dbReference type="AlphaFoldDB" id="A0A0R3UJV8"/>
<dbReference type="InterPro" id="IPR000435">
    <property type="entry name" value="Tektins"/>
</dbReference>
<evidence type="ECO:0000256" key="4">
    <source>
        <dbReference type="SAM" id="Coils"/>
    </source>
</evidence>
<comment type="subcellular location">
    <subcellularLocation>
        <location evidence="3">Cytoplasm</location>
        <location evidence="3">Cytoskeleton</location>
        <location evidence="3">Cilium axoneme</location>
    </subcellularLocation>
</comment>
<evidence type="ECO:0000256" key="1">
    <source>
        <dbReference type="ARBA" id="ARBA00007209"/>
    </source>
</evidence>
<dbReference type="STRING" id="53468.A0A0R3UJV8"/>
<feature type="coiled-coil region" evidence="4">
    <location>
        <begin position="112"/>
        <end position="139"/>
    </location>
</feature>
<reference evidence="5 6" key="1">
    <citation type="submission" date="2018-10" db="EMBL/GenBank/DDBJ databases">
        <authorList>
            <consortium name="Pathogen Informatics"/>
        </authorList>
    </citation>
    <scope>NUCLEOTIDE SEQUENCE [LARGE SCALE GENOMIC DNA]</scope>
</reference>
<evidence type="ECO:0000256" key="3">
    <source>
        <dbReference type="RuleBase" id="RU367040"/>
    </source>
</evidence>
<dbReference type="GO" id="GO:0060294">
    <property type="term" value="P:cilium movement involved in cell motility"/>
    <property type="evidence" value="ECO:0007669"/>
    <property type="project" value="UniProtKB-UniRule"/>
</dbReference>
<dbReference type="EMBL" id="UXSR01005414">
    <property type="protein sequence ID" value="VDD81820.1"/>
    <property type="molecule type" value="Genomic_DNA"/>
</dbReference>
<feature type="coiled-coil region" evidence="4">
    <location>
        <begin position="182"/>
        <end position="227"/>
    </location>
</feature>
<dbReference type="InterPro" id="IPR048256">
    <property type="entry name" value="Tektin-like"/>
</dbReference>
<comment type="similarity">
    <text evidence="1 3">Belongs to the tektin family.</text>
</comment>
<dbReference type="GO" id="GO:0005634">
    <property type="term" value="C:nucleus"/>
    <property type="evidence" value="ECO:0007669"/>
    <property type="project" value="TreeGrafter"/>
</dbReference>
<dbReference type="GO" id="GO:0060271">
    <property type="term" value="P:cilium assembly"/>
    <property type="evidence" value="ECO:0007669"/>
    <property type="project" value="UniProtKB-UniRule"/>
</dbReference>
<evidence type="ECO:0000313" key="6">
    <source>
        <dbReference type="Proteomes" id="UP000267029"/>
    </source>
</evidence>
<keyword evidence="4" id="KW-0175">Coiled coil</keyword>
<name>A0A0R3UJV8_MESCO</name>
<gene>
    <name evidence="5" type="ORF">MCOS_LOCUS7823</name>
</gene>
<dbReference type="Pfam" id="PF03148">
    <property type="entry name" value="Tektin"/>
    <property type="match status" value="1"/>
</dbReference>
<sequence>TVCLDYFLFINGLGCSSDCTSIFEILIFVVSGRDTMASISKNPCKFKLPDWFINSSAMSCNSLWQRDVSENIRQDTRALRLSSQLRTKWDNYHNTTRLADRLDMIEGYKDILEFARTMLDEEIEQLSSAKEAMEKQIQDMQVPEDCNIECLTIRDRRRGIDFAKDKAEIELRKEQDLLFESRKRLQRKVDEALKQLLQLQEARQMVLKDLQDKNETFEIDAQQYKLTKDCPGVSFKVNPTRIPDGTTTLKQWENFTKCNFQRAESEVKASQRLCNAIFATMKDVENSLDAQGRAADFALRQRTHEDELALDELKWRLKKTEEEIEEMINDLDKLELEMQSEAQMMKLAQTRLERRTYRPGADLCRDQPQYGLTDEALPILVLRHQLHALEATRNRLKEGVAIKENSLRIDTNCLELRKTRMNGSGRYEGLDEVNCAKLMAGHPTGDEAVCEATRLDKVPTYTKLDAIASACALENSPKKVVQ</sequence>
<keyword evidence="2" id="KW-0963">Cytoplasm</keyword>
<dbReference type="OrthoDB" id="440745at2759"/>
<feature type="coiled-coil region" evidence="4">
    <location>
        <begin position="310"/>
        <end position="351"/>
    </location>
</feature>
<proteinExistence type="inferred from homology"/>
<keyword evidence="6" id="KW-1185">Reference proteome</keyword>
<organism evidence="5 6">
    <name type="scientific">Mesocestoides corti</name>
    <name type="common">Flatworm</name>
    <dbReference type="NCBI Taxonomy" id="53468"/>
    <lineage>
        <taxon>Eukaryota</taxon>
        <taxon>Metazoa</taxon>
        <taxon>Spiralia</taxon>
        <taxon>Lophotrochozoa</taxon>
        <taxon>Platyhelminthes</taxon>
        <taxon>Cestoda</taxon>
        <taxon>Eucestoda</taxon>
        <taxon>Cyclophyllidea</taxon>
        <taxon>Mesocestoididae</taxon>
        <taxon>Mesocestoides</taxon>
    </lineage>
</organism>
<dbReference type="GO" id="GO:0015630">
    <property type="term" value="C:microtubule cytoskeleton"/>
    <property type="evidence" value="ECO:0007669"/>
    <property type="project" value="UniProtKB-UniRule"/>
</dbReference>
<evidence type="ECO:0000256" key="2">
    <source>
        <dbReference type="ARBA" id="ARBA00022490"/>
    </source>
</evidence>
<dbReference type="Proteomes" id="UP000267029">
    <property type="component" value="Unassembled WGS sequence"/>
</dbReference>
<accession>A0A0R3UJV8</accession>
<evidence type="ECO:0000313" key="5">
    <source>
        <dbReference type="EMBL" id="VDD81820.1"/>
    </source>
</evidence>
<feature type="non-terminal residue" evidence="5">
    <location>
        <position position="1"/>
    </location>
</feature>
<dbReference type="PRINTS" id="PR00511">
    <property type="entry name" value="TEKTIN"/>
</dbReference>
<protein>
    <recommendedName>
        <fullName evidence="3">Tektin</fullName>
    </recommendedName>
</protein>
<keyword evidence="3" id="KW-0969">Cilium</keyword>
<dbReference type="PANTHER" id="PTHR19960">
    <property type="entry name" value="TEKTIN"/>
    <property type="match status" value="1"/>
</dbReference>